<evidence type="ECO:0000256" key="2">
    <source>
        <dbReference type="ARBA" id="ARBA00009695"/>
    </source>
</evidence>
<dbReference type="InterPro" id="IPR003783">
    <property type="entry name" value="Regulatory_RecX"/>
</dbReference>
<evidence type="ECO:0000256" key="3">
    <source>
        <dbReference type="ARBA" id="ARBA00018111"/>
    </source>
</evidence>
<gene>
    <name evidence="5" type="primary">recX</name>
    <name evidence="10" type="ordered locus">Cfla_1546</name>
</gene>
<keyword evidence="4 5" id="KW-0963">Cytoplasm</keyword>
<dbReference type="eggNOG" id="COG2137">
    <property type="taxonomic scope" value="Bacteria"/>
</dbReference>
<evidence type="ECO:0000256" key="1">
    <source>
        <dbReference type="ARBA" id="ARBA00004496"/>
    </source>
</evidence>
<dbReference type="Gene3D" id="1.10.10.10">
    <property type="entry name" value="Winged helix-like DNA-binding domain superfamily/Winged helix DNA-binding domain"/>
    <property type="match status" value="1"/>
</dbReference>
<dbReference type="Pfam" id="PF21981">
    <property type="entry name" value="RecX_HTH3"/>
    <property type="match status" value="1"/>
</dbReference>
<dbReference type="EMBL" id="CP001964">
    <property type="protein sequence ID" value="ADG74444.1"/>
    <property type="molecule type" value="Genomic_DNA"/>
</dbReference>
<dbReference type="OrthoDB" id="5244465at2"/>
<dbReference type="InterPro" id="IPR053926">
    <property type="entry name" value="RecX_HTH_1st"/>
</dbReference>
<feature type="domain" description="RecX second three-helical" evidence="7">
    <location>
        <begin position="84"/>
        <end position="125"/>
    </location>
</feature>
<dbReference type="KEGG" id="cfl:Cfla_1546"/>
<dbReference type="PANTHER" id="PTHR33602:SF1">
    <property type="entry name" value="REGULATORY PROTEIN RECX FAMILY PROTEIN"/>
    <property type="match status" value="1"/>
</dbReference>
<dbReference type="Proteomes" id="UP000000849">
    <property type="component" value="Chromosome"/>
</dbReference>
<evidence type="ECO:0000259" key="7">
    <source>
        <dbReference type="Pfam" id="PF02631"/>
    </source>
</evidence>
<keyword evidence="11" id="KW-1185">Reference proteome</keyword>
<feature type="domain" description="RecX first three-helical" evidence="9">
    <location>
        <begin position="38"/>
        <end position="76"/>
    </location>
</feature>
<evidence type="ECO:0000256" key="6">
    <source>
        <dbReference type="SAM" id="MobiDB-lite"/>
    </source>
</evidence>
<dbReference type="Pfam" id="PF21982">
    <property type="entry name" value="RecX_HTH1"/>
    <property type="match status" value="1"/>
</dbReference>
<evidence type="ECO:0000313" key="10">
    <source>
        <dbReference type="EMBL" id="ADG74444.1"/>
    </source>
</evidence>
<reference evidence="10 11" key="1">
    <citation type="journal article" date="2010" name="Stand. Genomic Sci.">
        <title>Complete genome sequence of Cellulomonas flavigena type strain (134).</title>
        <authorList>
            <person name="Abt B."/>
            <person name="Foster B."/>
            <person name="Lapidus A."/>
            <person name="Clum A."/>
            <person name="Sun H."/>
            <person name="Pukall R."/>
            <person name="Lucas S."/>
            <person name="Glavina Del Rio T."/>
            <person name="Nolan M."/>
            <person name="Tice H."/>
            <person name="Cheng J.F."/>
            <person name="Pitluck S."/>
            <person name="Liolios K."/>
            <person name="Ivanova N."/>
            <person name="Mavromatis K."/>
            <person name="Ovchinnikova G."/>
            <person name="Pati A."/>
            <person name="Goodwin L."/>
            <person name="Chen A."/>
            <person name="Palaniappan K."/>
            <person name="Land M."/>
            <person name="Hauser L."/>
            <person name="Chang Y.J."/>
            <person name="Jeffries C.D."/>
            <person name="Rohde M."/>
            <person name="Goker M."/>
            <person name="Woyke T."/>
            <person name="Bristow J."/>
            <person name="Eisen J.A."/>
            <person name="Markowitz V."/>
            <person name="Hugenholtz P."/>
            <person name="Kyrpides N.C."/>
            <person name="Klenk H.P."/>
        </authorList>
    </citation>
    <scope>NUCLEOTIDE SEQUENCE [LARGE SCALE GENOMIC DNA]</scope>
    <source>
        <strain evidence="11">ATCC 482 / DSM 20109 / BCRC 11376 / JCM 18109 / NBRC 3775 / NCIMB 8073 / NRS 134</strain>
    </source>
</reference>
<evidence type="ECO:0000256" key="5">
    <source>
        <dbReference type="HAMAP-Rule" id="MF_01114"/>
    </source>
</evidence>
<dbReference type="GO" id="GO:0006282">
    <property type="term" value="P:regulation of DNA repair"/>
    <property type="evidence" value="ECO:0007669"/>
    <property type="project" value="UniProtKB-UniRule"/>
</dbReference>
<organism evidence="10 11">
    <name type="scientific">Cellulomonas flavigena (strain ATCC 482 / DSM 20109 / BCRC 11376 / JCM 18109 / NBRC 3775 / NCIMB 8073 / NRS 134)</name>
    <dbReference type="NCBI Taxonomy" id="446466"/>
    <lineage>
        <taxon>Bacteria</taxon>
        <taxon>Bacillati</taxon>
        <taxon>Actinomycetota</taxon>
        <taxon>Actinomycetes</taxon>
        <taxon>Micrococcales</taxon>
        <taxon>Cellulomonadaceae</taxon>
        <taxon>Cellulomonas</taxon>
    </lineage>
</organism>
<dbReference type="AlphaFoldDB" id="D5UDA7"/>
<dbReference type="PANTHER" id="PTHR33602">
    <property type="entry name" value="REGULATORY PROTEIN RECX FAMILY PROTEIN"/>
    <property type="match status" value="1"/>
</dbReference>
<dbReference type="STRING" id="446466.Cfla_1546"/>
<evidence type="ECO:0000313" key="11">
    <source>
        <dbReference type="Proteomes" id="UP000000849"/>
    </source>
</evidence>
<evidence type="ECO:0000259" key="8">
    <source>
        <dbReference type="Pfam" id="PF21981"/>
    </source>
</evidence>
<feature type="domain" description="RecX third three-helical" evidence="8">
    <location>
        <begin position="132"/>
        <end position="176"/>
    </location>
</feature>
<dbReference type="InterPro" id="IPR053924">
    <property type="entry name" value="RecX_HTH_2nd"/>
</dbReference>
<comment type="subcellular location">
    <subcellularLocation>
        <location evidence="1 5">Cytoplasm</location>
    </subcellularLocation>
</comment>
<evidence type="ECO:0000256" key="4">
    <source>
        <dbReference type="ARBA" id="ARBA00022490"/>
    </source>
</evidence>
<dbReference type="InterPro" id="IPR036388">
    <property type="entry name" value="WH-like_DNA-bd_sf"/>
</dbReference>
<accession>D5UDA7</accession>
<proteinExistence type="inferred from homology"/>
<feature type="region of interest" description="Disordered" evidence="6">
    <location>
        <begin position="1"/>
        <end position="37"/>
    </location>
</feature>
<comment type="similarity">
    <text evidence="2 5">Belongs to the RecX family.</text>
</comment>
<dbReference type="InterPro" id="IPR053925">
    <property type="entry name" value="RecX_HTH_3rd"/>
</dbReference>
<dbReference type="GO" id="GO:0005737">
    <property type="term" value="C:cytoplasm"/>
    <property type="evidence" value="ECO:0007669"/>
    <property type="project" value="UniProtKB-SubCell"/>
</dbReference>
<comment type="function">
    <text evidence="5">Modulates RecA activity.</text>
</comment>
<dbReference type="HOGENOM" id="CLU_066607_0_0_11"/>
<protein>
    <recommendedName>
        <fullName evidence="3 5">Regulatory protein RecX</fullName>
    </recommendedName>
</protein>
<dbReference type="HAMAP" id="MF_01114">
    <property type="entry name" value="RecX"/>
    <property type="match status" value="1"/>
</dbReference>
<sequence length="201" mass="21685">MGEPTGRSAARRRGRPTTETPGDGPAAQDAEPDPESVARGIVLRRLAAAAQSRGQLAVALARRDVPEDVATRVLDRFTEVGLIDDQEYARMFVRSRHAERGLSRRALGVELRRKGIDDDTAAVALEDVDDADEEQTARAIVRRRLRSTAGLETPVRVRRVCGALGRKGYPGGLVARLVREELAAEGVDDADGLPEAGVDND</sequence>
<evidence type="ECO:0000259" key="9">
    <source>
        <dbReference type="Pfam" id="PF21982"/>
    </source>
</evidence>
<name>D5UDA7_CELFN</name>
<dbReference type="Pfam" id="PF02631">
    <property type="entry name" value="RecX_HTH2"/>
    <property type="match status" value="1"/>
</dbReference>
<dbReference type="RefSeq" id="WP_013116778.1">
    <property type="nucleotide sequence ID" value="NC_014151.1"/>
</dbReference>